<organism evidence="1">
    <name type="scientific">Arion vulgaris</name>
    <dbReference type="NCBI Taxonomy" id="1028688"/>
    <lineage>
        <taxon>Eukaryota</taxon>
        <taxon>Metazoa</taxon>
        <taxon>Spiralia</taxon>
        <taxon>Lophotrochozoa</taxon>
        <taxon>Mollusca</taxon>
        <taxon>Gastropoda</taxon>
        <taxon>Heterobranchia</taxon>
        <taxon>Euthyneura</taxon>
        <taxon>Panpulmonata</taxon>
        <taxon>Eupulmonata</taxon>
        <taxon>Stylommatophora</taxon>
        <taxon>Helicina</taxon>
        <taxon>Arionoidea</taxon>
        <taxon>Arionidae</taxon>
        <taxon>Arion</taxon>
    </lineage>
</organism>
<evidence type="ECO:0000313" key="1">
    <source>
        <dbReference type="EMBL" id="CEK49986.1"/>
    </source>
</evidence>
<accession>A0A0B6Y2E0</accession>
<dbReference type="EMBL" id="HACG01003121">
    <property type="protein sequence ID" value="CEK49986.1"/>
    <property type="molecule type" value="Transcribed_RNA"/>
</dbReference>
<gene>
    <name evidence="1" type="primary">ORF9518</name>
</gene>
<name>A0A0B6Y2E0_9EUPU</name>
<sequence length="63" mass="7319">MSCVYNQEATGTVSIHTLFHLLKTIEHLWICLENSDFACVNQLIKVETNIDELNETQKYNSFK</sequence>
<protein>
    <submittedName>
        <fullName evidence="1">Uncharacterized protein</fullName>
    </submittedName>
</protein>
<dbReference type="AlphaFoldDB" id="A0A0B6Y2E0"/>
<proteinExistence type="predicted"/>
<reference evidence="1" key="1">
    <citation type="submission" date="2014-12" db="EMBL/GenBank/DDBJ databases">
        <title>Insight into the proteome of Arion vulgaris.</title>
        <authorList>
            <person name="Aradska J."/>
            <person name="Bulat T."/>
            <person name="Smidak R."/>
            <person name="Sarate P."/>
            <person name="Gangsoo J."/>
            <person name="Sialana F."/>
            <person name="Bilban M."/>
            <person name="Lubec G."/>
        </authorList>
    </citation>
    <scope>NUCLEOTIDE SEQUENCE</scope>
    <source>
        <tissue evidence="1">Skin</tissue>
    </source>
</reference>